<keyword evidence="1" id="KW-1133">Transmembrane helix</keyword>
<protein>
    <submittedName>
        <fullName evidence="2">Uncharacterized protein</fullName>
    </submittedName>
</protein>
<dbReference type="AlphaFoldDB" id="A0AAW3ZH55"/>
<evidence type="ECO:0000313" key="3">
    <source>
        <dbReference type="Proteomes" id="UP000613768"/>
    </source>
</evidence>
<name>A0AAW3ZH55_9GAMM</name>
<keyword evidence="3" id="KW-1185">Reference proteome</keyword>
<feature type="transmembrane region" description="Helical" evidence="1">
    <location>
        <begin position="76"/>
        <end position="96"/>
    </location>
</feature>
<dbReference type="Proteomes" id="UP000613768">
    <property type="component" value="Unassembled WGS sequence"/>
</dbReference>
<evidence type="ECO:0000313" key="2">
    <source>
        <dbReference type="EMBL" id="MBD8524327.1"/>
    </source>
</evidence>
<reference evidence="2 3" key="1">
    <citation type="submission" date="2020-09" db="EMBL/GenBank/DDBJ databases">
        <title>Pseudoxanthomonas sp. CAU 1598 isolated from sand of Yaerae Beach.</title>
        <authorList>
            <person name="Kim W."/>
        </authorList>
    </citation>
    <scope>NUCLEOTIDE SEQUENCE [LARGE SCALE GENOMIC DNA]</scope>
    <source>
        <strain evidence="2 3">CAU 1598</strain>
    </source>
</reference>
<proteinExistence type="predicted"/>
<dbReference type="RefSeq" id="WP_192027680.1">
    <property type="nucleotide sequence ID" value="NZ_JACYTR010000002.1"/>
</dbReference>
<feature type="transmembrane region" description="Helical" evidence="1">
    <location>
        <begin position="43"/>
        <end position="64"/>
    </location>
</feature>
<dbReference type="EMBL" id="JACYTR010000002">
    <property type="protein sequence ID" value="MBD8524327.1"/>
    <property type="molecule type" value="Genomic_DNA"/>
</dbReference>
<organism evidence="2 3">
    <name type="scientific">Pseudomarimonas arenosa</name>
    <dbReference type="NCBI Taxonomy" id="2774145"/>
    <lineage>
        <taxon>Bacteria</taxon>
        <taxon>Pseudomonadati</taxon>
        <taxon>Pseudomonadota</taxon>
        <taxon>Gammaproteobacteria</taxon>
        <taxon>Lysobacterales</taxon>
        <taxon>Lysobacteraceae</taxon>
        <taxon>Pseudomarimonas</taxon>
    </lineage>
</organism>
<evidence type="ECO:0000256" key="1">
    <source>
        <dbReference type="SAM" id="Phobius"/>
    </source>
</evidence>
<keyword evidence="1" id="KW-0812">Transmembrane</keyword>
<gene>
    <name evidence="2" type="ORF">IFO71_01095</name>
</gene>
<feature type="transmembrane region" description="Helical" evidence="1">
    <location>
        <begin position="108"/>
        <end position="129"/>
    </location>
</feature>
<feature type="transmembrane region" description="Helical" evidence="1">
    <location>
        <begin position="273"/>
        <end position="299"/>
    </location>
</feature>
<comment type="caution">
    <text evidence="2">The sequence shown here is derived from an EMBL/GenBank/DDBJ whole genome shotgun (WGS) entry which is preliminary data.</text>
</comment>
<keyword evidence="1" id="KW-0472">Membrane</keyword>
<feature type="transmembrane region" description="Helical" evidence="1">
    <location>
        <begin position="12"/>
        <end position="31"/>
    </location>
</feature>
<accession>A0AAW3ZH55</accession>
<sequence>MHASFLNYRRYRYFWLAGFLALASLAAYLWHQPEGAPPNGGTWLGYTLGTIGALIIVWLTYFGVRKRRYGSGFGTAAGWLSAHVYLGTALILIAFLHSGFQVGWNVHTLALVLMLAVIFSGFFGVYAYLRYPTLMTRNRDNATREALLDEIAEIDQNALNLADAVDPKIHAIVLRSIERTRLGGGVWSQLTAHDDSDAALSSLKSAVDEREKKARKATKDSPTMFAMVDFLAGQAASDKQSEALRKLIDLLNRKKNLASRVARDIQLQALMEIWLYVHVPLTIALAGALTAHIVSVLFYW</sequence>